<dbReference type="Proteomes" id="UP000651271">
    <property type="component" value="Unassembled WGS sequence"/>
</dbReference>
<gene>
    <name evidence="2" type="ORF">H8B04_07430</name>
</gene>
<dbReference type="InterPro" id="IPR025588">
    <property type="entry name" value="YcxB-like_C"/>
</dbReference>
<dbReference type="EMBL" id="JACOIJ010000010">
    <property type="protein sequence ID" value="MBD1429400.1"/>
    <property type="molecule type" value="Genomic_DNA"/>
</dbReference>
<keyword evidence="3" id="KW-1185">Reference proteome</keyword>
<evidence type="ECO:0000313" key="2">
    <source>
        <dbReference type="EMBL" id="MBD1429400.1"/>
    </source>
</evidence>
<proteinExistence type="predicted"/>
<dbReference type="RefSeq" id="WP_190301939.1">
    <property type="nucleotide sequence ID" value="NZ_JACOIJ010000010.1"/>
</dbReference>
<evidence type="ECO:0000313" key="3">
    <source>
        <dbReference type="Proteomes" id="UP000651271"/>
    </source>
</evidence>
<evidence type="ECO:0000259" key="1">
    <source>
        <dbReference type="Pfam" id="PF14317"/>
    </source>
</evidence>
<feature type="domain" description="YcxB-like C-terminal" evidence="1">
    <location>
        <begin position="38"/>
        <end position="84"/>
    </location>
</feature>
<reference evidence="2 3" key="1">
    <citation type="submission" date="2020-08" db="EMBL/GenBank/DDBJ databases">
        <title>Sphingobacterium sp. DN04309 isolated from aquaculture water.</title>
        <authorList>
            <person name="Zhang M."/>
        </authorList>
    </citation>
    <scope>NUCLEOTIDE SEQUENCE [LARGE SCALE GENOMIC DNA]</scope>
    <source>
        <strain evidence="2 3">DN04309</strain>
    </source>
</reference>
<name>A0ABR7YDL7_9SPHI</name>
<comment type="caution">
    <text evidence="2">The sequence shown here is derived from an EMBL/GenBank/DDBJ whole genome shotgun (WGS) entry which is preliminary data.</text>
</comment>
<organism evidence="2 3">
    <name type="scientific">Sphingobacterium litopenaei</name>
    <dbReference type="NCBI Taxonomy" id="2763500"/>
    <lineage>
        <taxon>Bacteria</taxon>
        <taxon>Pseudomonadati</taxon>
        <taxon>Bacteroidota</taxon>
        <taxon>Sphingobacteriia</taxon>
        <taxon>Sphingobacteriales</taxon>
        <taxon>Sphingobacteriaceae</taxon>
        <taxon>Sphingobacterium</taxon>
    </lineage>
</organism>
<protein>
    <submittedName>
        <fullName evidence="2">YcxB family protein</fullName>
    </submittedName>
</protein>
<sequence length="115" mass="13672">MVFLYPKWERRKYTNHFKAYIKENFVEKLNQVVTVELADDFIHTRDAGSESKVSTSEVMELVEISSMFLIKIKGGQSLIIPKEDTNHTESIKLRLLEMYKLLNIPYSEELNWEWK</sequence>
<accession>A0ABR7YDL7</accession>
<dbReference type="Pfam" id="PF14317">
    <property type="entry name" value="YcxB"/>
    <property type="match status" value="1"/>
</dbReference>